<evidence type="ECO:0000256" key="3">
    <source>
        <dbReference type="ARBA" id="ARBA00022692"/>
    </source>
</evidence>
<evidence type="ECO:0000313" key="8">
    <source>
        <dbReference type="Proteomes" id="UP000183557"/>
    </source>
</evidence>
<feature type="transmembrane region" description="Helical" evidence="6">
    <location>
        <begin position="42"/>
        <end position="60"/>
    </location>
</feature>
<dbReference type="GO" id="GO:0016020">
    <property type="term" value="C:membrane"/>
    <property type="evidence" value="ECO:0007669"/>
    <property type="project" value="UniProtKB-SubCell"/>
</dbReference>
<reference evidence="8" key="1">
    <citation type="submission" date="2016-10" db="EMBL/GenBank/DDBJ databases">
        <authorList>
            <person name="Varghese N."/>
            <person name="Submissions S."/>
        </authorList>
    </citation>
    <scope>NUCLEOTIDE SEQUENCE [LARGE SCALE GENOMIC DNA]</scope>
    <source>
        <strain evidence="8">CGMCC 1.3704</strain>
    </source>
</reference>
<dbReference type="Pfam" id="PF09680">
    <property type="entry name" value="YjcZ_2"/>
    <property type="match status" value="1"/>
</dbReference>
<evidence type="ECO:0000256" key="6">
    <source>
        <dbReference type="SAM" id="Phobius"/>
    </source>
</evidence>
<proteinExistence type="inferred from homology"/>
<dbReference type="AlphaFoldDB" id="A0A1I3YN34"/>
<keyword evidence="4 6" id="KW-1133">Transmembrane helix</keyword>
<keyword evidence="5 6" id="KW-0472">Membrane</keyword>
<gene>
    <name evidence="7" type="ORF">SAMN04487936_11189</name>
</gene>
<protein>
    <submittedName>
        <fullName evidence="7">Conserved hypothetical tiny transmembrane protein</fullName>
    </submittedName>
</protein>
<evidence type="ECO:0000313" key="7">
    <source>
        <dbReference type="EMBL" id="SFK33170.1"/>
    </source>
</evidence>
<accession>A0A1I3YN34</accession>
<dbReference type="RefSeq" id="WP_075037732.1">
    <property type="nucleotide sequence ID" value="NZ_FOSB01000011.1"/>
</dbReference>
<sequence>MENVNSPYMGANVNAPYMGANMPHMPVAGAQMHRCPPQKNNFILIVVLFILLIIVGATVCKW</sequence>
<comment type="subcellular location">
    <subcellularLocation>
        <location evidence="1">Membrane</location>
        <topology evidence="1">Single-pass membrane protein</topology>
    </subcellularLocation>
</comment>
<keyword evidence="8" id="KW-1185">Reference proteome</keyword>
<evidence type="ECO:0000256" key="5">
    <source>
        <dbReference type="ARBA" id="ARBA00023136"/>
    </source>
</evidence>
<comment type="similarity">
    <text evidence="2">Belongs to the SscA family.</text>
</comment>
<organism evidence="7 8">
    <name type="scientific">Halobacillus dabanensis</name>
    <dbReference type="NCBI Taxonomy" id="240302"/>
    <lineage>
        <taxon>Bacteria</taxon>
        <taxon>Bacillati</taxon>
        <taxon>Bacillota</taxon>
        <taxon>Bacilli</taxon>
        <taxon>Bacillales</taxon>
        <taxon>Bacillaceae</taxon>
        <taxon>Halobacillus</taxon>
    </lineage>
</organism>
<dbReference type="InterPro" id="IPR010070">
    <property type="entry name" value="YjcZ-like"/>
</dbReference>
<name>A0A1I3YN34_HALDA</name>
<dbReference type="EMBL" id="FOSB01000011">
    <property type="protein sequence ID" value="SFK33170.1"/>
    <property type="molecule type" value="Genomic_DNA"/>
</dbReference>
<evidence type="ECO:0000256" key="4">
    <source>
        <dbReference type="ARBA" id="ARBA00022989"/>
    </source>
</evidence>
<evidence type="ECO:0000256" key="2">
    <source>
        <dbReference type="ARBA" id="ARBA00010221"/>
    </source>
</evidence>
<dbReference type="NCBIfam" id="TIGR01732">
    <property type="entry name" value="tiny_TM_bacill"/>
    <property type="match status" value="1"/>
</dbReference>
<dbReference type="Proteomes" id="UP000183557">
    <property type="component" value="Unassembled WGS sequence"/>
</dbReference>
<evidence type="ECO:0000256" key="1">
    <source>
        <dbReference type="ARBA" id="ARBA00004167"/>
    </source>
</evidence>
<keyword evidence="3 6" id="KW-0812">Transmembrane</keyword>